<feature type="compositionally biased region" description="Low complexity" evidence="1">
    <location>
        <begin position="47"/>
        <end position="66"/>
    </location>
</feature>
<name>E3MIX9_CAERE</name>
<evidence type="ECO:0000313" key="4">
    <source>
        <dbReference type="Proteomes" id="UP000008281"/>
    </source>
</evidence>
<evidence type="ECO:0000313" key="5">
    <source>
        <dbReference type="Proteomes" id="UP000483820"/>
    </source>
</evidence>
<accession>E3MIX9</accession>
<dbReference type="EMBL" id="DS268449">
    <property type="protein sequence ID" value="EFP03396.1"/>
    <property type="molecule type" value="Genomic_DNA"/>
</dbReference>
<keyword evidence="4" id="KW-1185">Reference proteome</keyword>
<dbReference type="RefSeq" id="XP_003103805.1">
    <property type="nucleotide sequence ID" value="XM_003103757.1"/>
</dbReference>
<dbReference type="HOGENOM" id="CLU_2186408_0_0_1"/>
<reference evidence="2" key="1">
    <citation type="submission" date="2007-07" db="EMBL/GenBank/DDBJ databases">
        <title>PCAP assembly of the Caenorhabditis remanei genome.</title>
        <authorList>
            <consortium name="The Caenorhabditis remanei Sequencing Consortium"/>
            <person name="Wilson R.K."/>
        </authorList>
    </citation>
    <scope>NUCLEOTIDE SEQUENCE [LARGE SCALE GENOMIC DNA]</scope>
    <source>
        <strain evidence="2">PB4641</strain>
    </source>
</reference>
<evidence type="ECO:0000256" key="1">
    <source>
        <dbReference type="SAM" id="MobiDB-lite"/>
    </source>
</evidence>
<dbReference type="KEGG" id="crq:GCK72_007215"/>
<evidence type="ECO:0000313" key="2">
    <source>
        <dbReference type="EMBL" id="EFP03396.1"/>
    </source>
</evidence>
<reference evidence="3 5" key="2">
    <citation type="submission" date="2019-12" db="EMBL/GenBank/DDBJ databases">
        <title>Chromosome-level assembly of the Caenorhabditis remanei genome.</title>
        <authorList>
            <person name="Teterina A.A."/>
            <person name="Willis J.H."/>
            <person name="Phillips P.C."/>
        </authorList>
    </citation>
    <scope>NUCLEOTIDE SEQUENCE [LARGE SCALE GENOMIC DNA]</scope>
    <source>
        <strain evidence="3 5">PX506</strain>
        <tissue evidence="3">Whole organism</tissue>
    </source>
</reference>
<gene>
    <name evidence="2" type="ORF">CRE_09572</name>
    <name evidence="3" type="ORF">GCK72_007215</name>
</gene>
<sequence length="109" mass="12259">MTTDNSTDLKKKMAEQDKLNDFAERTYHKLAQVRHTIMIDMIPMKSPTKPAPIKKVVKPKSPGIKSPTEKSPLEKVTSPTTKTNKKNAKKYAPLMAKIIKDVKSDGFSF</sequence>
<dbReference type="EMBL" id="WUAV01000002">
    <property type="protein sequence ID" value="KAF1767256.1"/>
    <property type="molecule type" value="Genomic_DNA"/>
</dbReference>
<organism evidence="4">
    <name type="scientific">Caenorhabditis remanei</name>
    <name type="common">Caenorhabditis vulgaris</name>
    <dbReference type="NCBI Taxonomy" id="31234"/>
    <lineage>
        <taxon>Eukaryota</taxon>
        <taxon>Metazoa</taxon>
        <taxon>Ecdysozoa</taxon>
        <taxon>Nematoda</taxon>
        <taxon>Chromadorea</taxon>
        <taxon>Rhabditida</taxon>
        <taxon>Rhabditina</taxon>
        <taxon>Rhabditomorpha</taxon>
        <taxon>Rhabditoidea</taxon>
        <taxon>Rhabditidae</taxon>
        <taxon>Peloderinae</taxon>
        <taxon>Caenorhabditis</taxon>
    </lineage>
</organism>
<dbReference type="GeneID" id="9802166"/>
<protein>
    <submittedName>
        <fullName evidence="2">Uncharacterized protein</fullName>
    </submittedName>
</protein>
<feature type="region of interest" description="Disordered" evidence="1">
    <location>
        <begin position="44"/>
        <end position="88"/>
    </location>
</feature>
<evidence type="ECO:0000313" key="3">
    <source>
        <dbReference type="EMBL" id="KAF1767256.1"/>
    </source>
</evidence>
<dbReference type="CTD" id="9802166"/>
<dbReference type="Proteomes" id="UP000008281">
    <property type="component" value="Unassembled WGS sequence"/>
</dbReference>
<dbReference type="Proteomes" id="UP000483820">
    <property type="component" value="Chromosome II"/>
</dbReference>
<proteinExistence type="predicted"/>
<dbReference type="AlphaFoldDB" id="E3MIX9"/>
<dbReference type="OrthoDB" id="10421162at2759"/>